<keyword evidence="2" id="KW-0472">Membrane</keyword>
<sequence>MGTRVNEDLDDAISLYTSVDTGCSVVNCLSKYNGPGGKKTKNGTCLSEMENGIYSCCLLNQTVCQNEDCKYINVSTEYHTYTNTVGKTESTSPSITMNGEVDNHNTEVTIVIIVLVVVILVVFVLGAIILNRKKICKNSKRGAEKPTEENGHMLSEGTV</sequence>
<accession>A0ABQ9FC53</accession>
<reference evidence="3 4" key="1">
    <citation type="submission" date="2022-12" db="EMBL/GenBank/DDBJ databases">
        <title>Chromosome-level genome of Tegillarca granosa.</title>
        <authorList>
            <person name="Kim J."/>
        </authorList>
    </citation>
    <scope>NUCLEOTIDE SEQUENCE [LARGE SCALE GENOMIC DNA]</scope>
    <source>
        <strain evidence="3">Teg-2019</strain>
        <tissue evidence="3">Adductor muscle</tissue>
    </source>
</reference>
<gene>
    <name evidence="3" type="ORF">KUTeg_009234</name>
</gene>
<dbReference type="Proteomes" id="UP001217089">
    <property type="component" value="Unassembled WGS sequence"/>
</dbReference>
<evidence type="ECO:0000313" key="3">
    <source>
        <dbReference type="EMBL" id="KAJ8313215.1"/>
    </source>
</evidence>
<feature type="compositionally biased region" description="Basic and acidic residues" evidence="1">
    <location>
        <begin position="141"/>
        <end position="151"/>
    </location>
</feature>
<protein>
    <submittedName>
        <fullName evidence="3">Uncharacterized protein</fullName>
    </submittedName>
</protein>
<feature type="region of interest" description="Disordered" evidence="1">
    <location>
        <begin position="140"/>
        <end position="159"/>
    </location>
</feature>
<evidence type="ECO:0000313" key="4">
    <source>
        <dbReference type="Proteomes" id="UP001217089"/>
    </source>
</evidence>
<keyword evidence="4" id="KW-1185">Reference proteome</keyword>
<name>A0ABQ9FC53_TEGGR</name>
<feature type="transmembrane region" description="Helical" evidence="2">
    <location>
        <begin position="108"/>
        <end position="130"/>
    </location>
</feature>
<keyword evidence="2" id="KW-0812">Transmembrane</keyword>
<organism evidence="3 4">
    <name type="scientific">Tegillarca granosa</name>
    <name type="common">Malaysian cockle</name>
    <name type="synonym">Anadara granosa</name>
    <dbReference type="NCBI Taxonomy" id="220873"/>
    <lineage>
        <taxon>Eukaryota</taxon>
        <taxon>Metazoa</taxon>
        <taxon>Spiralia</taxon>
        <taxon>Lophotrochozoa</taxon>
        <taxon>Mollusca</taxon>
        <taxon>Bivalvia</taxon>
        <taxon>Autobranchia</taxon>
        <taxon>Pteriomorphia</taxon>
        <taxon>Arcoida</taxon>
        <taxon>Arcoidea</taxon>
        <taxon>Arcidae</taxon>
        <taxon>Tegillarca</taxon>
    </lineage>
</organism>
<comment type="caution">
    <text evidence="3">The sequence shown here is derived from an EMBL/GenBank/DDBJ whole genome shotgun (WGS) entry which is preliminary data.</text>
</comment>
<dbReference type="EMBL" id="JARBDR010000403">
    <property type="protein sequence ID" value="KAJ8313215.1"/>
    <property type="molecule type" value="Genomic_DNA"/>
</dbReference>
<keyword evidence="2" id="KW-1133">Transmembrane helix</keyword>
<proteinExistence type="predicted"/>
<evidence type="ECO:0000256" key="1">
    <source>
        <dbReference type="SAM" id="MobiDB-lite"/>
    </source>
</evidence>
<evidence type="ECO:0000256" key="2">
    <source>
        <dbReference type="SAM" id="Phobius"/>
    </source>
</evidence>